<protein>
    <recommendedName>
        <fullName evidence="12">3-isopropylmalate dehydratase large subunit</fullName>
        <ecNumber evidence="12">4.2.1.33</ecNumber>
    </recommendedName>
    <alternativeName>
        <fullName evidence="12">Alpha-IPM isomerase</fullName>
        <shortName evidence="12">IPMI</shortName>
    </alternativeName>
    <alternativeName>
        <fullName evidence="12">Isopropylmalate isomerase</fullName>
    </alternativeName>
</protein>
<dbReference type="InterPro" id="IPR050067">
    <property type="entry name" value="IPM_dehydratase_rel_enz"/>
</dbReference>
<dbReference type="OrthoDB" id="9802769at2"/>
<dbReference type="NCBIfam" id="NF004016">
    <property type="entry name" value="PRK05478.1"/>
    <property type="match status" value="1"/>
</dbReference>
<dbReference type="Proteomes" id="UP000199019">
    <property type="component" value="Unassembled WGS sequence"/>
</dbReference>
<dbReference type="Gene3D" id="3.30.499.10">
    <property type="entry name" value="Aconitase, domain 3"/>
    <property type="match status" value="2"/>
</dbReference>
<keyword evidence="5 12" id="KW-0004">4Fe-4S</keyword>
<dbReference type="PANTHER" id="PTHR43822:SF9">
    <property type="entry name" value="3-ISOPROPYLMALATE DEHYDRATASE"/>
    <property type="match status" value="1"/>
</dbReference>
<evidence type="ECO:0000313" key="15">
    <source>
        <dbReference type="EMBL" id="SER68926.1"/>
    </source>
</evidence>
<evidence type="ECO:0000313" key="16">
    <source>
        <dbReference type="Proteomes" id="UP000199019"/>
    </source>
</evidence>
<evidence type="ECO:0000256" key="7">
    <source>
        <dbReference type="ARBA" id="ARBA00022723"/>
    </source>
</evidence>
<dbReference type="PROSITE" id="PS00450">
    <property type="entry name" value="ACONITASE_1"/>
    <property type="match status" value="1"/>
</dbReference>
<proteinExistence type="inferred from homology"/>
<dbReference type="HAMAP" id="MF_01026">
    <property type="entry name" value="LeuC_type1"/>
    <property type="match status" value="1"/>
</dbReference>
<dbReference type="GO" id="GO:0003861">
    <property type="term" value="F:3-isopropylmalate dehydratase activity"/>
    <property type="evidence" value="ECO:0007669"/>
    <property type="project" value="UniProtKB-UniRule"/>
</dbReference>
<dbReference type="AlphaFoldDB" id="A0A1H9R878"/>
<dbReference type="GO" id="GO:0046872">
    <property type="term" value="F:metal ion binding"/>
    <property type="evidence" value="ECO:0007669"/>
    <property type="project" value="UniProtKB-KW"/>
</dbReference>
<sequence length="482" mass="51204">MSGTLAEKVWDAHVVRRSEGEPDLLYIDLHLLHEVTSPQAFDGLRLAGRKVRRPDLTLATEDHNVPTTPGPITDLVSRTQVETLRRNCEEFGVRLFPMGDAEQGIVHVVGPQLGLTQPGMTIVCGDSHTSTHGAFGALAFGIGTSEVEHVLATQTLPLKPFRTMAINVEGELQPGVTAKDIVLAVIAKIGTGGGQGYVLEYRGSAIRSLSMESRMTICNMSIEAGARAGMIAPDETTFDYLKGRDHAPTGDAWDTAVEEWKQLRTDDDAVFDAVVDLDASALTPFVTWGTNPGQGLPLAESVPDPETIADENEKAAAQRALEYMGLEAGTPLRDIRVDTVFVGSCTNGRIEDLRAAASVVKGRKVADGVRMLVVPGSARVRLQAEQEGLDAVFTEAGAEWRLPGCSMCLGMNPDQLAPGERSASTSNRNFEGRQGKGGRTHLVSPLVAAATALRGTLSSPADLLDRDADAPVAAAAATEGSH</sequence>
<dbReference type="InterPro" id="IPR015931">
    <property type="entry name" value="Acnase/IPM_dHydase_lsu_aba_1/3"/>
</dbReference>
<keyword evidence="6 12" id="KW-0028">Amino-acid biosynthesis</keyword>
<comment type="cofactor">
    <cofactor evidence="12">
        <name>[4Fe-4S] cluster</name>
        <dbReference type="ChEBI" id="CHEBI:49883"/>
    </cofactor>
    <text evidence="12">Binds 1 [4Fe-4S] cluster per subunit.</text>
</comment>
<accession>A0A1H9R878</accession>
<comment type="catalytic activity">
    <reaction evidence="1 12">
        <text>(2R,3S)-3-isopropylmalate = (2S)-2-isopropylmalate</text>
        <dbReference type="Rhea" id="RHEA:32287"/>
        <dbReference type="ChEBI" id="CHEBI:1178"/>
        <dbReference type="ChEBI" id="CHEBI:35121"/>
        <dbReference type="EC" id="4.2.1.33"/>
    </reaction>
</comment>
<keyword evidence="10 12" id="KW-0456">Lyase</keyword>
<feature type="binding site" evidence="12">
    <location>
        <position position="405"/>
    </location>
    <ligand>
        <name>[4Fe-4S] cluster</name>
        <dbReference type="ChEBI" id="CHEBI:49883"/>
    </ligand>
</feature>
<dbReference type="PRINTS" id="PR00415">
    <property type="entry name" value="ACONITASE"/>
</dbReference>
<evidence type="ECO:0000256" key="12">
    <source>
        <dbReference type="HAMAP-Rule" id="MF_01026"/>
    </source>
</evidence>
<organism evidence="15 16">
    <name type="scientific">Pedococcus cremeus</name>
    <dbReference type="NCBI Taxonomy" id="587636"/>
    <lineage>
        <taxon>Bacteria</taxon>
        <taxon>Bacillati</taxon>
        <taxon>Actinomycetota</taxon>
        <taxon>Actinomycetes</taxon>
        <taxon>Micrococcales</taxon>
        <taxon>Intrasporangiaceae</taxon>
        <taxon>Pedococcus</taxon>
    </lineage>
</organism>
<dbReference type="PANTHER" id="PTHR43822">
    <property type="entry name" value="HOMOACONITASE, MITOCHONDRIAL-RELATED"/>
    <property type="match status" value="1"/>
</dbReference>
<name>A0A1H9R878_9MICO</name>
<keyword evidence="4 12" id="KW-0432">Leucine biosynthesis</keyword>
<keyword evidence="7 12" id="KW-0479">Metal-binding</keyword>
<evidence type="ECO:0000256" key="4">
    <source>
        <dbReference type="ARBA" id="ARBA00022430"/>
    </source>
</evidence>
<feature type="binding site" evidence="12">
    <location>
        <position position="345"/>
    </location>
    <ligand>
        <name>[4Fe-4S] cluster</name>
        <dbReference type="ChEBI" id="CHEBI:49883"/>
    </ligand>
</feature>
<evidence type="ECO:0000256" key="3">
    <source>
        <dbReference type="ARBA" id="ARBA00004729"/>
    </source>
</evidence>
<dbReference type="NCBIfam" id="NF009116">
    <property type="entry name" value="PRK12466.1"/>
    <property type="match status" value="1"/>
</dbReference>
<comment type="similarity">
    <text evidence="12">Belongs to the aconitase/IPM isomerase family. LeuC type 1 subfamily.</text>
</comment>
<feature type="region of interest" description="Disordered" evidence="13">
    <location>
        <begin position="416"/>
        <end position="439"/>
    </location>
</feature>
<keyword evidence="9 12" id="KW-0411">Iron-sulfur</keyword>
<dbReference type="GO" id="GO:0051539">
    <property type="term" value="F:4 iron, 4 sulfur cluster binding"/>
    <property type="evidence" value="ECO:0007669"/>
    <property type="project" value="UniProtKB-KW"/>
</dbReference>
<evidence type="ECO:0000256" key="8">
    <source>
        <dbReference type="ARBA" id="ARBA00023004"/>
    </source>
</evidence>
<evidence type="ECO:0000256" key="1">
    <source>
        <dbReference type="ARBA" id="ARBA00000491"/>
    </source>
</evidence>
<dbReference type="EMBL" id="FOHB01000001">
    <property type="protein sequence ID" value="SER68926.1"/>
    <property type="molecule type" value="Genomic_DNA"/>
</dbReference>
<dbReference type="UniPathway" id="UPA00946"/>
<comment type="subunit">
    <text evidence="12">Heterodimer of LeuC and LeuD.</text>
</comment>
<feature type="binding site" evidence="12">
    <location>
        <position position="408"/>
    </location>
    <ligand>
        <name>[4Fe-4S] cluster</name>
        <dbReference type="ChEBI" id="CHEBI:49883"/>
    </ligand>
</feature>
<keyword evidence="11 12" id="KW-0100">Branched-chain amino acid biosynthesis</keyword>
<feature type="domain" description="Aconitase/3-isopropylmalate dehydratase large subunit alpha/beta/alpha" evidence="14">
    <location>
        <begin position="7"/>
        <end position="455"/>
    </location>
</feature>
<keyword evidence="16" id="KW-1185">Reference proteome</keyword>
<evidence type="ECO:0000256" key="13">
    <source>
        <dbReference type="SAM" id="MobiDB-lite"/>
    </source>
</evidence>
<dbReference type="EC" id="4.2.1.33" evidence="12"/>
<reference evidence="16" key="1">
    <citation type="submission" date="2016-10" db="EMBL/GenBank/DDBJ databases">
        <authorList>
            <person name="Varghese N."/>
            <person name="Submissions S."/>
        </authorList>
    </citation>
    <scope>NUCLEOTIDE SEQUENCE [LARGE SCALE GENOMIC DNA]</scope>
    <source>
        <strain evidence="16">CGMCC 1.6963</strain>
    </source>
</reference>
<dbReference type="InterPro" id="IPR033941">
    <property type="entry name" value="IPMI_cat"/>
</dbReference>
<gene>
    <name evidence="12" type="primary">leuC</name>
    <name evidence="15" type="ORF">SAMN05216199_0891</name>
</gene>
<dbReference type="UniPathway" id="UPA00048">
    <property type="reaction ID" value="UER00071"/>
</dbReference>
<dbReference type="InterPro" id="IPR036008">
    <property type="entry name" value="Aconitase_4Fe-4S_dom"/>
</dbReference>
<dbReference type="SUPFAM" id="SSF53732">
    <property type="entry name" value="Aconitase iron-sulfur domain"/>
    <property type="match status" value="1"/>
</dbReference>
<evidence type="ECO:0000256" key="11">
    <source>
        <dbReference type="ARBA" id="ARBA00023304"/>
    </source>
</evidence>
<evidence type="ECO:0000256" key="2">
    <source>
        <dbReference type="ARBA" id="ARBA00002695"/>
    </source>
</evidence>
<dbReference type="GO" id="GO:0009098">
    <property type="term" value="P:L-leucine biosynthetic process"/>
    <property type="evidence" value="ECO:0007669"/>
    <property type="project" value="UniProtKB-UniRule"/>
</dbReference>
<dbReference type="InterPro" id="IPR004430">
    <property type="entry name" value="3-IsopropMal_deHydase_lsu"/>
</dbReference>
<dbReference type="InterPro" id="IPR001030">
    <property type="entry name" value="Acoase/IPM_deHydtase_lsu_aba"/>
</dbReference>
<evidence type="ECO:0000256" key="10">
    <source>
        <dbReference type="ARBA" id="ARBA00023239"/>
    </source>
</evidence>
<evidence type="ECO:0000256" key="9">
    <source>
        <dbReference type="ARBA" id="ARBA00023014"/>
    </source>
</evidence>
<dbReference type="STRING" id="587636.SAMN05216199_0891"/>
<dbReference type="PROSITE" id="PS01244">
    <property type="entry name" value="ACONITASE_2"/>
    <property type="match status" value="1"/>
</dbReference>
<evidence type="ECO:0000256" key="5">
    <source>
        <dbReference type="ARBA" id="ARBA00022485"/>
    </source>
</evidence>
<dbReference type="NCBIfam" id="TIGR00170">
    <property type="entry name" value="leuC"/>
    <property type="match status" value="1"/>
</dbReference>
<dbReference type="Pfam" id="PF00330">
    <property type="entry name" value="Aconitase"/>
    <property type="match status" value="1"/>
</dbReference>
<dbReference type="CDD" id="cd01583">
    <property type="entry name" value="IPMI"/>
    <property type="match status" value="1"/>
</dbReference>
<evidence type="ECO:0000256" key="6">
    <source>
        <dbReference type="ARBA" id="ARBA00022605"/>
    </source>
</evidence>
<dbReference type="RefSeq" id="WP_091755660.1">
    <property type="nucleotide sequence ID" value="NZ_FOHB01000001.1"/>
</dbReference>
<dbReference type="InterPro" id="IPR018136">
    <property type="entry name" value="Aconitase_4Fe-4S_BS"/>
</dbReference>
<comment type="function">
    <text evidence="2 12">Catalyzes the isomerization between 2-isopropylmalate and 3-isopropylmalate, via the formation of 2-isopropylmaleate.</text>
</comment>
<evidence type="ECO:0000259" key="14">
    <source>
        <dbReference type="Pfam" id="PF00330"/>
    </source>
</evidence>
<dbReference type="FunFam" id="3.30.499.10:FF:000007">
    <property type="entry name" value="3-isopropylmalate dehydratase large subunit"/>
    <property type="match status" value="1"/>
</dbReference>
<keyword evidence="8 12" id="KW-0408">Iron</keyword>
<comment type="pathway">
    <text evidence="3 12">Amino-acid biosynthesis; L-leucine biosynthesis; L-leucine from 3-methyl-2-oxobutanoate: step 2/4.</text>
</comment>